<feature type="region of interest" description="Disordered" evidence="1">
    <location>
        <begin position="1"/>
        <end position="210"/>
    </location>
</feature>
<feature type="compositionally biased region" description="Acidic residues" evidence="1">
    <location>
        <begin position="59"/>
        <end position="68"/>
    </location>
</feature>
<feature type="compositionally biased region" description="Basic and acidic residues" evidence="1">
    <location>
        <begin position="593"/>
        <end position="603"/>
    </location>
</feature>
<feature type="compositionally biased region" description="Low complexity" evidence="1">
    <location>
        <begin position="395"/>
        <end position="414"/>
    </location>
</feature>
<feature type="compositionally biased region" description="Low complexity" evidence="1">
    <location>
        <begin position="321"/>
        <end position="331"/>
    </location>
</feature>
<feature type="compositionally biased region" description="Low complexity" evidence="1">
    <location>
        <begin position="348"/>
        <end position="362"/>
    </location>
</feature>
<feature type="compositionally biased region" description="Acidic residues" evidence="1">
    <location>
        <begin position="571"/>
        <end position="592"/>
    </location>
</feature>
<evidence type="ECO:0000313" key="2">
    <source>
        <dbReference type="EMBL" id="KAF9329304.1"/>
    </source>
</evidence>
<feature type="region of interest" description="Disordered" evidence="1">
    <location>
        <begin position="455"/>
        <end position="522"/>
    </location>
</feature>
<comment type="caution">
    <text evidence="2">The sequence shown here is derived from an EMBL/GenBank/DDBJ whole genome shotgun (WGS) entry which is preliminary data.</text>
</comment>
<feature type="region of interest" description="Disordered" evidence="1">
    <location>
        <begin position="547"/>
        <end position="603"/>
    </location>
</feature>
<feature type="region of interest" description="Disordered" evidence="1">
    <location>
        <begin position="280"/>
        <end position="302"/>
    </location>
</feature>
<gene>
    <name evidence="2" type="ORF">BG006_007584</name>
</gene>
<keyword evidence="3" id="KW-1185">Reference proteome</keyword>
<reference evidence="2" key="1">
    <citation type="journal article" date="2020" name="Fungal Divers.">
        <title>Resolving the Mortierellaceae phylogeny through synthesis of multi-gene phylogenetics and phylogenomics.</title>
        <authorList>
            <person name="Vandepol N."/>
            <person name="Liber J."/>
            <person name="Desiro A."/>
            <person name="Na H."/>
            <person name="Kennedy M."/>
            <person name="Barry K."/>
            <person name="Grigoriev I.V."/>
            <person name="Miller A.N."/>
            <person name="O'Donnell K."/>
            <person name="Stajich J.E."/>
            <person name="Bonito G."/>
        </authorList>
    </citation>
    <scope>NUCLEOTIDE SEQUENCE</scope>
    <source>
        <strain evidence="2">NVP1</strain>
    </source>
</reference>
<feature type="compositionally biased region" description="Polar residues" evidence="1">
    <location>
        <begin position="80"/>
        <end position="89"/>
    </location>
</feature>
<proteinExistence type="predicted"/>
<feature type="compositionally biased region" description="Polar residues" evidence="1">
    <location>
        <begin position="114"/>
        <end position="128"/>
    </location>
</feature>
<feature type="compositionally biased region" description="Basic and acidic residues" evidence="1">
    <location>
        <begin position="493"/>
        <end position="509"/>
    </location>
</feature>
<feature type="region of interest" description="Disordered" evidence="1">
    <location>
        <begin position="315"/>
        <end position="442"/>
    </location>
</feature>
<accession>A0A9P5VKL7</accession>
<organism evidence="2 3">
    <name type="scientific">Podila minutissima</name>
    <dbReference type="NCBI Taxonomy" id="64525"/>
    <lineage>
        <taxon>Eukaryota</taxon>
        <taxon>Fungi</taxon>
        <taxon>Fungi incertae sedis</taxon>
        <taxon>Mucoromycota</taxon>
        <taxon>Mortierellomycotina</taxon>
        <taxon>Mortierellomycetes</taxon>
        <taxon>Mortierellales</taxon>
        <taxon>Mortierellaceae</taxon>
        <taxon>Podila</taxon>
    </lineage>
</organism>
<sequence>MIPSSMNVKRKRYELVSEKTRRITSPMSPEGEEQEGEATDDRPRQNEDMSGNGTRGDDMHDEDMDDQDNSQQHALKRRASTGTLLSQKKASPVNHVPGPYISGQISGESPHLYQRTTQNDDQPSSSTAGPRPIRKKSSTGYRDNNQVFSPPDSVSSIGSTSPIQRPGSTSSSFHVNYRSSRRPNGVVSSPISAVTSPSGPMSTPGGGSKTTVQFSEVVEYAQLLQARYGGRCREHPWGCVELSSDHHLELTIKMYMDWAGLVASGRLTMEETPDLPEFRMPNESTPSSPGLSTVTSPRVGGGTLKRMTSTPIASFGGFTISSPGPSSNTSSKFKEGSPFQPSNFLYRSPSSSPISSGLGNSPRMSGKDEDIFVSDSLMSRIGSPPPQRKPPSSPPGESGSSRSSTARARKIASSPSLRDHGSFHLQQTHPAPPLPPVPDQYKKIACSSIQSLALSKLAPPPQIPPPEHYPGQHVGSPEKDGYGDDGMMVDQEQEYRLVSREAKDRDDGPSQKLRPPLPTGCEEIDYFDQGEELIKMRIRTLDVEDGYRQESEYQGQGWSVDKNLDRHNYDDDRDDDEEVVQGEGELEEECDRDMESVKGEGHA</sequence>
<evidence type="ECO:0000313" key="3">
    <source>
        <dbReference type="Proteomes" id="UP000696485"/>
    </source>
</evidence>
<feature type="compositionally biased region" description="Polar residues" evidence="1">
    <location>
        <begin position="282"/>
        <end position="296"/>
    </location>
</feature>
<dbReference type="Proteomes" id="UP000696485">
    <property type="component" value="Unassembled WGS sequence"/>
</dbReference>
<protein>
    <submittedName>
        <fullName evidence="2">Uncharacterized protein</fullName>
    </submittedName>
</protein>
<name>A0A9P5VKL7_9FUNG</name>
<feature type="compositionally biased region" description="Polar residues" evidence="1">
    <location>
        <begin position="138"/>
        <end position="178"/>
    </location>
</feature>
<dbReference type="AlphaFoldDB" id="A0A9P5VKL7"/>
<feature type="compositionally biased region" description="Pro residues" evidence="1">
    <location>
        <begin position="458"/>
        <end position="468"/>
    </location>
</feature>
<evidence type="ECO:0000256" key="1">
    <source>
        <dbReference type="SAM" id="MobiDB-lite"/>
    </source>
</evidence>
<dbReference type="EMBL" id="JAAAUY010000486">
    <property type="protein sequence ID" value="KAF9329304.1"/>
    <property type="molecule type" value="Genomic_DNA"/>
</dbReference>
<feature type="compositionally biased region" description="Pro residues" evidence="1">
    <location>
        <begin position="383"/>
        <end position="394"/>
    </location>
</feature>